<evidence type="ECO:0000256" key="6">
    <source>
        <dbReference type="ARBA" id="ARBA00023277"/>
    </source>
</evidence>
<keyword evidence="2" id="KW-0964">Secreted</keyword>
<evidence type="ECO:0000256" key="1">
    <source>
        <dbReference type="ARBA" id="ARBA00004613"/>
    </source>
</evidence>
<dbReference type="Proteomes" id="UP000315782">
    <property type="component" value="Unassembled WGS sequence"/>
</dbReference>
<dbReference type="GO" id="GO:0005576">
    <property type="term" value="C:extracellular region"/>
    <property type="evidence" value="ECO:0007669"/>
    <property type="project" value="UniProtKB-SubCell"/>
</dbReference>
<keyword evidence="7" id="KW-0624">Polysaccharide degradation</keyword>
<keyword evidence="3" id="KW-0858">Xylan degradation</keyword>
<evidence type="ECO:0000256" key="7">
    <source>
        <dbReference type="ARBA" id="ARBA00023326"/>
    </source>
</evidence>
<evidence type="ECO:0000313" key="9">
    <source>
        <dbReference type="EMBL" id="RZO21185.1"/>
    </source>
</evidence>
<evidence type="ECO:0000256" key="5">
    <source>
        <dbReference type="ARBA" id="ARBA00022801"/>
    </source>
</evidence>
<feature type="domain" description="Phospholipase/carboxylesterase/thioesterase" evidence="8">
    <location>
        <begin position="80"/>
        <end position="248"/>
    </location>
</feature>
<evidence type="ECO:0000313" key="10">
    <source>
        <dbReference type="Proteomes" id="UP000315782"/>
    </source>
</evidence>
<proteinExistence type="predicted"/>
<comment type="caution">
    <text evidence="9">The sequence shown here is derived from an EMBL/GenBank/DDBJ whole genome shotgun (WGS) entry which is preliminary data.</text>
</comment>
<dbReference type="GO" id="GO:0045493">
    <property type="term" value="P:xylan catabolic process"/>
    <property type="evidence" value="ECO:0007669"/>
    <property type="project" value="UniProtKB-KW"/>
</dbReference>
<dbReference type="Pfam" id="PF02230">
    <property type="entry name" value="Abhydrolase_2"/>
    <property type="match status" value="1"/>
</dbReference>
<keyword evidence="5" id="KW-0378">Hydrolase</keyword>
<sequence>MTAKKSICVITTFILISCGGGGGGTIETLETSSSNSATPLLTETCSLYIDTTYRCEFTHNGLERFYFIQENHPESSGLSSVLFVLHGYGSTALRIRNYSSFNSLANTKENNFLLIHPQGAPMSTTLASSSSHWNSGGWTIGSDVDDVDFIDSIINLVSKKYNINNDRIYSTGMSNGGFMSYHLACNLSTKIAAVASVTGSISSQTLDDCSPQHSTSILQIHGTLDTTVPYDGNSSLGMESVDDLINYWKNYNLCDLSPIITDTNTINPIGSYRHDKYSNCLNGVSIELYKIEGMGHTWPFLSSFGISATEKIWEFVNTYDMNGKIN</sequence>
<dbReference type="PROSITE" id="PS51257">
    <property type="entry name" value="PROKAR_LIPOPROTEIN"/>
    <property type="match status" value="1"/>
</dbReference>
<comment type="subcellular location">
    <subcellularLocation>
        <location evidence="1">Secreted</location>
    </subcellularLocation>
</comment>
<keyword evidence="6" id="KW-0119">Carbohydrate metabolism</keyword>
<dbReference type="SUPFAM" id="SSF53474">
    <property type="entry name" value="alpha/beta-Hydrolases"/>
    <property type="match status" value="1"/>
</dbReference>
<accession>A0A520MIY2</accession>
<protein>
    <recommendedName>
        <fullName evidence="8">Phospholipase/carboxylesterase/thioesterase domain-containing protein</fullName>
    </recommendedName>
</protein>
<dbReference type="GO" id="GO:0030600">
    <property type="term" value="F:feruloyl esterase activity"/>
    <property type="evidence" value="ECO:0007669"/>
    <property type="project" value="InterPro"/>
</dbReference>
<organism evidence="9 10">
    <name type="scientific">SAR86 cluster bacterium</name>
    <dbReference type="NCBI Taxonomy" id="2030880"/>
    <lineage>
        <taxon>Bacteria</taxon>
        <taxon>Pseudomonadati</taxon>
        <taxon>Pseudomonadota</taxon>
        <taxon>Gammaproteobacteria</taxon>
        <taxon>SAR86 cluster</taxon>
    </lineage>
</organism>
<dbReference type="InterPro" id="IPR003140">
    <property type="entry name" value="PLipase/COase/thioEstase"/>
</dbReference>
<evidence type="ECO:0000259" key="8">
    <source>
        <dbReference type="Pfam" id="PF02230"/>
    </source>
</evidence>
<evidence type="ECO:0000256" key="4">
    <source>
        <dbReference type="ARBA" id="ARBA00022729"/>
    </source>
</evidence>
<reference evidence="9 10" key="1">
    <citation type="submission" date="2019-02" db="EMBL/GenBank/DDBJ databases">
        <title>Prokaryotic population dynamics and viral predation in marine succession experiment using metagenomics: the confinement effect.</title>
        <authorList>
            <person name="Haro-Moreno J.M."/>
            <person name="Rodriguez-Valera F."/>
            <person name="Lopez-Perez M."/>
        </authorList>
    </citation>
    <scope>NUCLEOTIDE SEQUENCE [LARGE SCALE GENOMIC DNA]</scope>
    <source>
        <strain evidence="9">MED-G163</strain>
    </source>
</reference>
<dbReference type="InterPro" id="IPR043595">
    <property type="entry name" value="FaeB/C/D"/>
</dbReference>
<evidence type="ECO:0000256" key="2">
    <source>
        <dbReference type="ARBA" id="ARBA00022525"/>
    </source>
</evidence>
<dbReference type="Gene3D" id="3.40.50.1820">
    <property type="entry name" value="alpha/beta hydrolase"/>
    <property type="match status" value="1"/>
</dbReference>
<dbReference type="PANTHER" id="PTHR38050">
    <property type="match status" value="1"/>
</dbReference>
<keyword evidence="4" id="KW-0732">Signal</keyword>
<evidence type="ECO:0000256" key="3">
    <source>
        <dbReference type="ARBA" id="ARBA00022651"/>
    </source>
</evidence>
<dbReference type="PANTHER" id="PTHR38050:SF2">
    <property type="entry name" value="FERULOYL ESTERASE C-RELATED"/>
    <property type="match status" value="1"/>
</dbReference>
<dbReference type="InterPro" id="IPR029058">
    <property type="entry name" value="AB_hydrolase_fold"/>
</dbReference>
<name>A0A520MIY2_9GAMM</name>
<dbReference type="EMBL" id="SHBI01000010">
    <property type="protein sequence ID" value="RZO21185.1"/>
    <property type="molecule type" value="Genomic_DNA"/>
</dbReference>
<gene>
    <name evidence="9" type="ORF">EVA96_02170</name>
</gene>
<dbReference type="AlphaFoldDB" id="A0A520MIY2"/>